<dbReference type="GO" id="GO:0000796">
    <property type="term" value="C:condensin complex"/>
    <property type="evidence" value="ECO:0007669"/>
    <property type="project" value="TreeGrafter"/>
</dbReference>
<feature type="transmembrane region" description="Helical" evidence="3">
    <location>
        <begin position="1413"/>
        <end position="1432"/>
    </location>
</feature>
<dbReference type="InParanoid" id="C1E648"/>
<feature type="region of interest" description="Disordered" evidence="2">
    <location>
        <begin position="587"/>
        <end position="613"/>
    </location>
</feature>
<dbReference type="GeneID" id="8243395"/>
<feature type="compositionally biased region" description="Pro residues" evidence="2">
    <location>
        <begin position="1"/>
        <end position="12"/>
    </location>
</feature>
<dbReference type="GO" id="GO:0003682">
    <property type="term" value="F:chromatin binding"/>
    <property type="evidence" value="ECO:0007669"/>
    <property type="project" value="TreeGrafter"/>
</dbReference>
<dbReference type="GO" id="GO:0000793">
    <property type="term" value="C:condensed chromosome"/>
    <property type="evidence" value="ECO:0007669"/>
    <property type="project" value="TreeGrafter"/>
</dbReference>
<feature type="coiled-coil region" evidence="1">
    <location>
        <begin position="906"/>
        <end position="940"/>
    </location>
</feature>
<dbReference type="PANTHER" id="PTHR43941:SF1">
    <property type="entry name" value="STRUCTURAL MAINTENANCE OF CHROMOSOMES PROTEIN 2"/>
    <property type="match status" value="1"/>
</dbReference>
<feature type="coiled-coil region" evidence="1">
    <location>
        <begin position="705"/>
        <end position="740"/>
    </location>
</feature>
<dbReference type="RefSeq" id="XP_002502489.1">
    <property type="nucleotide sequence ID" value="XM_002502443.1"/>
</dbReference>
<dbReference type="PANTHER" id="PTHR43941">
    <property type="entry name" value="STRUCTURAL MAINTENANCE OF CHROMOSOMES PROTEIN 2"/>
    <property type="match status" value="1"/>
</dbReference>
<dbReference type="EMBL" id="CP001326">
    <property type="protein sequence ID" value="ACO63747.1"/>
    <property type="molecule type" value="Genomic_DNA"/>
</dbReference>
<sequence>MAPRGEPGPTPDSPRARAPGDARGGTTDPASRAPATGDGTEASKLWYEKLWEEHQRNTDATVKFFEEEHKKNVQKFEAAIEDIKKTAEEAVDGLQSQFEGRKSLKKLREERDAALKSMRNAQTKLVAASREVQAAETALKDAGGPKRAPQDAVKRCTLARSSLLLARSEFGAARAAKDAAETAVTQAEVQLAKQLKERNVMNLLFKRKLTPEEEEEQRLQLEETRRISAALAIQRNYRARLEVKRQNAKKAERRKRAALAVFNVLRAVLYAFVIYLSLSWARTEGRYALARIKSNVAEAATNRWAVARGSIESFAPLAHDYARYGVASGIEAGENVVLRKRNRELRDSAASLESQLDSTRRALETTRGCAGDAAGAGPSNETKDVAARARVAERRADALGVEVHALRALATRCGGASGGVRSDGPTDEYDTSNPMRAWLDDPGVGFSAQVARAAVDAASVASEERVRSAVHAARAASDEADGFKIETELLRSLVDDGFLPAGGPGGKSGWGAAGGGTCWAEAAAAASRARAETAKDAAEAAKAAAARLMDEKLAAYAAARREAEARADEYAIELEALKAAGPELAGVSSTGPGLGASSSFSSSSSSTNGNGGLTSGLATVPPFVVAHPDPNARLKIVGAAKLVAAARVASERVEQAAEALRDAEARAEARRIEVETLEFLLGGNGTAGGAMERARGYVVGAPKAAEAARDAAHALTHKRLRAEEEARAQAETRAEVYRVELASLRAVEAERAKANARRSRGGGPFGTGSGSCALPPGVTRDGEVATLVKEVARLERELEAAKADLASGAYAAPVSIADAAAASTRAANEAAIEAEAASAAASDSLASVASVRSTKSLPRRFAAFLISVVTGEPADLAIHNALLERRITAMSRRMASAAGPACAAALSDAIDDRIDAERHAAALQNELDAAQRLTATVAAESFLGGDAAAEALRTASDAHRMLLVKERHVAKAALETCRSHAAAAQQRAFASALAAQHASELSERRERELELERVEDRKDRAIRRAVRGVKTRSIDPGTMSSGEDDLDELSDEKWDESPEKKSGKYDDDSSAFWPELPASLAALESAYEAARDDAFRLESTVETLRGRVRDAERRARVAPGTADAWGAPRVEPWGLFNAVACSAFFLTLFANRRVAGLAVAHALLRARWSRATARARDLRVQLDAAVDAAAVARQRLYQNVSDEKAIGTTVDELRASIRAHAALNDAIRADNDGLRKQLLDASAFDSEAHYASVVAERHTAELLSLRAEVEKLRAARLDVSAEAASGAAAGFEEMGDDLREGGAVASHRQGVFAARDAAEREAALLREEAKALREANESLLATSEKLRLENHELLSELIEDGTLTQGLSAYQAAKFLKQQAVEAGEQAAAERIVRTELARRFTRLVAEAKNARYSTAFIFLGASVAVGLVTYAHLRGDAMSAMLSPAPAPLRFIAPHLTVLGALTAVAFALWAVAYSKPSPEAAAAMTPITRVALVDEDDVELMESDWTRTSPEGKRRARRVAPPSTDASSMDEGRRGERPRPSRAAPPEERITERLDIRELQAAVVGADAMIKPSSWGAGLAEAAARGFRSPDEHPEAAEERRARDVEIARIRRELQHAKQHAARVRSGKPPSRAGREASGGESSGRRGGPSDQPARLSVFKAKDVILTEQEERAQLAAAEASAREGSLQSQVDMLRDKNELMSKELAKLRRKAERAEEEAEAARAEASLYVSTRNSPGVSMKTSGRASPSTSPNAAPAPVSPAAVKQALKKKGR</sequence>
<feature type="coiled-coil region" evidence="1">
    <location>
        <begin position="66"/>
        <end position="138"/>
    </location>
</feature>
<feature type="compositionally biased region" description="Low complexity" evidence="2">
    <location>
        <begin position="595"/>
        <end position="608"/>
    </location>
</feature>
<dbReference type="GO" id="GO:0000785">
    <property type="term" value="C:chromatin"/>
    <property type="evidence" value="ECO:0007669"/>
    <property type="project" value="TreeGrafter"/>
</dbReference>
<organism evidence="4 5">
    <name type="scientific">Micromonas commoda (strain RCC299 / NOUM17 / CCMP2709)</name>
    <name type="common">Picoplanktonic green alga</name>
    <dbReference type="NCBI Taxonomy" id="296587"/>
    <lineage>
        <taxon>Eukaryota</taxon>
        <taxon>Viridiplantae</taxon>
        <taxon>Chlorophyta</taxon>
        <taxon>Mamiellophyceae</taxon>
        <taxon>Mamiellales</taxon>
        <taxon>Mamiellaceae</taxon>
        <taxon>Micromonas</taxon>
    </lineage>
</organism>
<feature type="region of interest" description="Disordered" evidence="2">
    <location>
        <begin position="1"/>
        <end position="41"/>
    </location>
</feature>
<evidence type="ECO:0000256" key="2">
    <source>
        <dbReference type="SAM" id="MobiDB-lite"/>
    </source>
</evidence>
<feature type="coiled-coil region" evidence="1">
    <location>
        <begin position="234"/>
        <end position="261"/>
    </location>
</feature>
<accession>C1E648</accession>
<feature type="compositionally biased region" description="Low complexity" evidence="2">
    <location>
        <begin position="1748"/>
        <end position="1765"/>
    </location>
</feature>
<reference evidence="4 5" key="1">
    <citation type="journal article" date="2009" name="Science">
        <title>Green evolution and dynamic adaptations revealed by genomes of the marine picoeukaryotes Micromonas.</title>
        <authorList>
            <person name="Worden A.Z."/>
            <person name="Lee J.H."/>
            <person name="Mock T."/>
            <person name="Rouze P."/>
            <person name="Simmons M.P."/>
            <person name="Aerts A.L."/>
            <person name="Allen A.E."/>
            <person name="Cuvelier M.L."/>
            <person name="Derelle E."/>
            <person name="Everett M.V."/>
            <person name="Foulon E."/>
            <person name="Grimwood J."/>
            <person name="Gundlach H."/>
            <person name="Henrissat B."/>
            <person name="Napoli C."/>
            <person name="McDonald S.M."/>
            <person name="Parker M.S."/>
            <person name="Rombauts S."/>
            <person name="Salamov A."/>
            <person name="Von Dassow P."/>
            <person name="Badger J.H."/>
            <person name="Coutinho P.M."/>
            <person name="Demir E."/>
            <person name="Dubchak I."/>
            <person name="Gentemann C."/>
            <person name="Eikrem W."/>
            <person name="Gready J.E."/>
            <person name="John U."/>
            <person name="Lanier W."/>
            <person name="Lindquist E.A."/>
            <person name="Lucas S."/>
            <person name="Mayer K.F."/>
            <person name="Moreau H."/>
            <person name="Not F."/>
            <person name="Otillar R."/>
            <person name="Panaud O."/>
            <person name="Pangilinan J."/>
            <person name="Paulsen I."/>
            <person name="Piegu B."/>
            <person name="Poliakov A."/>
            <person name="Robbens S."/>
            <person name="Schmutz J."/>
            <person name="Toulza E."/>
            <person name="Wyss T."/>
            <person name="Zelensky A."/>
            <person name="Zhou K."/>
            <person name="Armbrust E.V."/>
            <person name="Bhattacharya D."/>
            <person name="Goodenough U.W."/>
            <person name="Van de Peer Y."/>
            <person name="Grigoriev I.V."/>
        </authorList>
    </citation>
    <scope>NUCLEOTIDE SEQUENCE [LARGE SCALE GENOMIC DNA]</scope>
    <source>
        <strain evidence="5">RCC299 / NOUM17</strain>
    </source>
</reference>
<feature type="compositionally biased region" description="Basic and acidic residues" evidence="2">
    <location>
        <begin position="1051"/>
        <end position="1067"/>
    </location>
</feature>
<feature type="coiled-coil region" evidence="1">
    <location>
        <begin position="1315"/>
        <end position="1356"/>
    </location>
</feature>
<feature type="region of interest" description="Disordered" evidence="2">
    <location>
        <begin position="1715"/>
        <end position="1775"/>
    </location>
</feature>
<feature type="region of interest" description="Disordered" evidence="2">
    <location>
        <begin position="755"/>
        <end position="776"/>
    </location>
</feature>
<keyword evidence="3" id="KW-1133">Transmembrane helix</keyword>
<feature type="compositionally biased region" description="Basic and acidic residues" evidence="2">
    <location>
        <begin position="1532"/>
        <end position="1553"/>
    </location>
</feature>
<keyword evidence="5" id="KW-1185">Reference proteome</keyword>
<dbReference type="GO" id="GO:0007076">
    <property type="term" value="P:mitotic chromosome condensation"/>
    <property type="evidence" value="ECO:0007669"/>
    <property type="project" value="TreeGrafter"/>
</dbReference>
<dbReference type="KEGG" id="mis:MICPUN_58542"/>
<name>C1E648_MICCC</name>
<keyword evidence="3" id="KW-0812">Transmembrane</keyword>
<feature type="region of interest" description="Disordered" evidence="2">
    <location>
        <begin position="1504"/>
        <end position="1553"/>
    </location>
</feature>
<evidence type="ECO:0000256" key="3">
    <source>
        <dbReference type="SAM" id="Phobius"/>
    </source>
</evidence>
<proteinExistence type="predicted"/>
<dbReference type="Proteomes" id="UP000002009">
    <property type="component" value="Chromosome 5"/>
</dbReference>
<feature type="transmembrane region" description="Helical" evidence="3">
    <location>
        <begin position="1453"/>
        <end position="1474"/>
    </location>
</feature>
<feature type="transmembrane region" description="Helical" evidence="3">
    <location>
        <begin position="257"/>
        <end position="278"/>
    </location>
</feature>
<evidence type="ECO:0000313" key="5">
    <source>
        <dbReference type="Proteomes" id="UP000002009"/>
    </source>
</evidence>
<feature type="compositionally biased region" description="Basic residues" evidence="2">
    <location>
        <begin position="1619"/>
        <end position="1628"/>
    </location>
</feature>
<keyword evidence="1" id="KW-0175">Coiled coil</keyword>
<feature type="coiled-coil region" evidence="1">
    <location>
        <begin position="335"/>
        <end position="362"/>
    </location>
</feature>
<gene>
    <name evidence="4" type="ORF">MICPUN_58542</name>
</gene>
<feature type="region of interest" description="Disordered" evidence="2">
    <location>
        <begin position="1032"/>
        <end position="1068"/>
    </location>
</feature>
<feature type="compositionally biased region" description="Polar residues" evidence="2">
    <location>
        <begin position="1731"/>
        <end position="1747"/>
    </location>
</feature>
<evidence type="ECO:0000256" key="1">
    <source>
        <dbReference type="SAM" id="Coils"/>
    </source>
</evidence>
<feature type="coiled-coil region" evidence="1">
    <location>
        <begin position="531"/>
        <end position="580"/>
    </location>
</feature>
<feature type="region of interest" description="Disordered" evidence="2">
    <location>
        <begin position="1614"/>
        <end position="1658"/>
    </location>
</feature>
<feature type="coiled-coil region" evidence="1">
    <location>
        <begin position="646"/>
        <end position="673"/>
    </location>
</feature>
<protein>
    <submittedName>
        <fullName evidence="4">Uncharacterized protein</fullName>
    </submittedName>
</protein>
<evidence type="ECO:0000313" key="4">
    <source>
        <dbReference type="EMBL" id="ACO63747.1"/>
    </source>
</evidence>
<feature type="coiled-coil region" evidence="1">
    <location>
        <begin position="1080"/>
        <end position="1114"/>
    </location>
</feature>
<keyword evidence="3" id="KW-0472">Membrane</keyword>